<evidence type="ECO:0000256" key="3">
    <source>
        <dbReference type="ARBA" id="ARBA00022723"/>
    </source>
</evidence>
<dbReference type="AlphaFoldDB" id="A0A7W8YBH2"/>
<dbReference type="PRINTS" id="PR00377">
    <property type="entry name" value="IMPHPHTASES"/>
</dbReference>
<keyword evidence="4 7" id="KW-0378">Hydrolase</keyword>
<evidence type="ECO:0000313" key="7">
    <source>
        <dbReference type="EMBL" id="MBB5598382.1"/>
    </source>
</evidence>
<comment type="catalytic activity">
    <reaction evidence="1">
        <text>a myo-inositol phosphate + H2O = myo-inositol + phosphate</text>
        <dbReference type="Rhea" id="RHEA:24056"/>
        <dbReference type="ChEBI" id="CHEBI:15377"/>
        <dbReference type="ChEBI" id="CHEBI:17268"/>
        <dbReference type="ChEBI" id="CHEBI:43474"/>
        <dbReference type="ChEBI" id="CHEBI:84139"/>
        <dbReference type="EC" id="3.1.3.25"/>
    </reaction>
</comment>
<comment type="cofactor">
    <cofactor evidence="6">
        <name>Mg(2+)</name>
        <dbReference type="ChEBI" id="CHEBI:18420"/>
    </cofactor>
</comment>
<keyword evidence="3 6" id="KW-0479">Metal-binding</keyword>
<gene>
    <name evidence="7" type="ORF">BKA12_001462</name>
</gene>
<dbReference type="InterPro" id="IPR000760">
    <property type="entry name" value="Inositol_monophosphatase-like"/>
</dbReference>
<dbReference type="Gene3D" id="3.30.540.10">
    <property type="entry name" value="Fructose-1,6-Bisphosphatase, subunit A, domain 1"/>
    <property type="match status" value="1"/>
</dbReference>
<dbReference type="EC" id="3.1.3.25" evidence="2"/>
<proteinExistence type="predicted"/>
<dbReference type="EMBL" id="JACHBL010000001">
    <property type="protein sequence ID" value="MBB5598382.1"/>
    <property type="molecule type" value="Genomic_DNA"/>
</dbReference>
<feature type="binding site" evidence="6">
    <location>
        <position position="81"/>
    </location>
    <ligand>
        <name>Mg(2+)</name>
        <dbReference type="ChEBI" id="CHEBI:18420"/>
        <label>1</label>
        <note>catalytic</note>
    </ligand>
</feature>
<keyword evidence="5 6" id="KW-0460">Magnesium</keyword>
<dbReference type="PROSITE" id="PS00630">
    <property type="entry name" value="IMP_2"/>
    <property type="match status" value="1"/>
</dbReference>
<feature type="binding site" evidence="6">
    <location>
        <position position="102"/>
    </location>
    <ligand>
        <name>Mg(2+)</name>
        <dbReference type="ChEBI" id="CHEBI:18420"/>
        <label>1</label>
        <note>catalytic</note>
    </ligand>
</feature>
<evidence type="ECO:0000256" key="1">
    <source>
        <dbReference type="ARBA" id="ARBA00001033"/>
    </source>
</evidence>
<dbReference type="GO" id="GO:0046872">
    <property type="term" value="F:metal ion binding"/>
    <property type="evidence" value="ECO:0007669"/>
    <property type="project" value="UniProtKB-KW"/>
</dbReference>
<dbReference type="GO" id="GO:0006020">
    <property type="term" value="P:inositol metabolic process"/>
    <property type="evidence" value="ECO:0007669"/>
    <property type="project" value="TreeGrafter"/>
</dbReference>
<evidence type="ECO:0000256" key="5">
    <source>
        <dbReference type="ARBA" id="ARBA00022842"/>
    </source>
</evidence>
<feature type="binding site" evidence="6">
    <location>
        <position position="234"/>
    </location>
    <ligand>
        <name>Mg(2+)</name>
        <dbReference type="ChEBI" id="CHEBI:18420"/>
        <label>1</label>
        <note>catalytic</note>
    </ligand>
</feature>
<dbReference type="RefSeq" id="WP_183641975.1">
    <property type="nucleotide sequence ID" value="NZ_JACHBL010000001.1"/>
</dbReference>
<protein>
    <recommendedName>
        <fullName evidence="2">inositol-phosphate phosphatase</fullName>
        <ecNumber evidence="2">3.1.3.25</ecNumber>
    </recommendedName>
</protein>
<evidence type="ECO:0000256" key="2">
    <source>
        <dbReference type="ARBA" id="ARBA00013106"/>
    </source>
</evidence>
<organism evidence="7 8">
    <name type="scientific">Neomicrococcus lactis</name>
    <dbReference type="NCBI Taxonomy" id="732241"/>
    <lineage>
        <taxon>Bacteria</taxon>
        <taxon>Bacillati</taxon>
        <taxon>Actinomycetota</taxon>
        <taxon>Actinomycetes</taxon>
        <taxon>Micrococcales</taxon>
        <taxon>Micrococcaceae</taxon>
        <taxon>Neomicrococcus</taxon>
    </lineage>
</organism>
<dbReference type="GO" id="GO:0007165">
    <property type="term" value="P:signal transduction"/>
    <property type="evidence" value="ECO:0007669"/>
    <property type="project" value="TreeGrafter"/>
</dbReference>
<dbReference type="Gene3D" id="3.40.190.80">
    <property type="match status" value="1"/>
</dbReference>
<sequence length="304" mass="32377">MTQDSSSAVSPNALDSASLRAVAIAAAQATGPGLRAAFRGGVTSREKTNAHDLVTDFDEDTERILADYLLNAYPESTFWGEEDTQSDSAGGAELEWIVDPIDGTSNFVHGIALFSVSIAATINQELVAAVVYDPIAEIVFSADEFGAYINDTKISREDDASQPLRSDERSLSLLTDYPSAEAIAEDGPLALEAFGDLVTTFATVRRPVSSAQSLAHVAAGWSDVWFGFGLKAWDIAAGAFIVQQAGGHFEAIGDATADTLAQRISEDDDVHPLTAPAYFALGPGVESETTYGWITRILEHRQRG</sequence>
<dbReference type="InterPro" id="IPR020583">
    <property type="entry name" value="Inositol_monoP_metal-BS"/>
</dbReference>
<dbReference type="GO" id="GO:0046854">
    <property type="term" value="P:phosphatidylinositol phosphate biosynthetic process"/>
    <property type="evidence" value="ECO:0007669"/>
    <property type="project" value="InterPro"/>
</dbReference>
<evidence type="ECO:0000256" key="4">
    <source>
        <dbReference type="ARBA" id="ARBA00022801"/>
    </source>
</evidence>
<comment type="caution">
    <text evidence="7">The sequence shown here is derived from an EMBL/GenBank/DDBJ whole genome shotgun (WGS) entry which is preliminary data.</text>
</comment>
<dbReference type="PANTHER" id="PTHR20854:SF4">
    <property type="entry name" value="INOSITOL-1-MONOPHOSPHATASE-RELATED"/>
    <property type="match status" value="1"/>
</dbReference>
<keyword evidence="8" id="KW-1185">Reference proteome</keyword>
<dbReference type="PANTHER" id="PTHR20854">
    <property type="entry name" value="INOSITOL MONOPHOSPHATASE"/>
    <property type="match status" value="1"/>
</dbReference>
<accession>A0A7W8YBH2</accession>
<dbReference type="SUPFAM" id="SSF56655">
    <property type="entry name" value="Carbohydrate phosphatase"/>
    <property type="match status" value="1"/>
</dbReference>
<dbReference type="Pfam" id="PF00459">
    <property type="entry name" value="Inositol_P"/>
    <property type="match status" value="1"/>
</dbReference>
<dbReference type="InterPro" id="IPR020550">
    <property type="entry name" value="Inositol_monophosphatase_CS"/>
</dbReference>
<name>A0A7W8YBH2_9MICC</name>
<evidence type="ECO:0000256" key="6">
    <source>
        <dbReference type="PIRSR" id="PIRSR600760-2"/>
    </source>
</evidence>
<dbReference type="GO" id="GO:0008934">
    <property type="term" value="F:inositol monophosphate 1-phosphatase activity"/>
    <property type="evidence" value="ECO:0007669"/>
    <property type="project" value="TreeGrafter"/>
</dbReference>
<dbReference type="PROSITE" id="PS00629">
    <property type="entry name" value="IMP_1"/>
    <property type="match status" value="1"/>
</dbReference>
<reference evidence="7 8" key="1">
    <citation type="submission" date="2020-08" db="EMBL/GenBank/DDBJ databases">
        <title>Sequencing the genomes of 1000 actinobacteria strains.</title>
        <authorList>
            <person name="Klenk H.-P."/>
        </authorList>
    </citation>
    <scope>NUCLEOTIDE SEQUENCE [LARGE SCALE GENOMIC DNA]</scope>
    <source>
        <strain evidence="7 8">DSM 23694</strain>
    </source>
</reference>
<feature type="binding site" evidence="6">
    <location>
        <position position="101"/>
    </location>
    <ligand>
        <name>Mg(2+)</name>
        <dbReference type="ChEBI" id="CHEBI:18420"/>
        <label>1</label>
        <note>catalytic</note>
    </ligand>
</feature>
<feature type="binding site" evidence="6">
    <location>
        <position position="99"/>
    </location>
    <ligand>
        <name>Mg(2+)</name>
        <dbReference type="ChEBI" id="CHEBI:18420"/>
        <label>1</label>
        <note>catalytic</note>
    </ligand>
</feature>
<dbReference type="Proteomes" id="UP000523863">
    <property type="component" value="Unassembled WGS sequence"/>
</dbReference>
<evidence type="ECO:0000313" key="8">
    <source>
        <dbReference type="Proteomes" id="UP000523863"/>
    </source>
</evidence>